<evidence type="ECO:0000313" key="3">
    <source>
        <dbReference type="Proteomes" id="UP001221413"/>
    </source>
</evidence>
<dbReference type="PANTHER" id="PTHR39697">
    <property type="entry name" value="RICIN B LECTIN DOMAIN-CONTAINING PROTEIN-RELATED"/>
    <property type="match status" value="1"/>
</dbReference>
<organism evidence="2 3">
    <name type="scientific">Drechslerella dactyloides</name>
    <name type="common">Nematode-trapping fungus</name>
    <name type="synonym">Arthrobotrys dactyloides</name>
    <dbReference type="NCBI Taxonomy" id="74499"/>
    <lineage>
        <taxon>Eukaryota</taxon>
        <taxon>Fungi</taxon>
        <taxon>Dikarya</taxon>
        <taxon>Ascomycota</taxon>
        <taxon>Pezizomycotina</taxon>
        <taxon>Orbiliomycetes</taxon>
        <taxon>Orbiliales</taxon>
        <taxon>Orbiliaceae</taxon>
        <taxon>Drechslerella</taxon>
    </lineage>
</organism>
<protein>
    <submittedName>
        <fullName evidence="2">Uncharacterized protein</fullName>
    </submittedName>
</protein>
<dbReference type="AlphaFoldDB" id="A0AAD6NGX1"/>
<evidence type="ECO:0000313" key="2">
    <source>
        <dbReference type="EMBL" id="KAJ6257890.1"/>
    </source>
</evidence>
<keyword evidence="3" id="KW-1185">Reference proteome</keyword>
<feature type="compositionally biased region" description="Low complexity" evidence="1">
    <location>
        <begin position="46"/>
        <end position="55"/>
    </location>
</feature>
<feature type="region of interest" description="Disordered" evidence="1">
    <location>
        <begin position="1"/>
        <end position="78"/>
    </location>
</feature>
<dbReference type="PANTHER" id="PTHR39697:SF1">
    <property type="entry name" value="RICIN B LECTIN DOMAIN-CONTAINING PROTEIN"/>
    <property type="match status" value="1"/>
</dbReference>
<dbReference type="EMBL" id="JAQGDS010000010">
    <property type="protein sequence ID" value="KAJ6257890.1"/>
    <property type="molecule type" value="Genomic_DNA"/>
</dbReference>
<dbReference type="Proteomes" id="UP001221413">
    <property type="component" value="Unassembled WGS sequence"/>
</dbReference>
<proteinExistence type="predicted"/>
<gene>
    <name evidence="2" type="ORF">Dda_7680</name>
</gene>
<sequence length="204" mass="22543">MTKISIPEYEPEEVESSTIAEDAEDINSESNVPPSEDEKFTEAESSQDQSQDPDQNPTEPTPDGTLKLSGEDPPEPGSIYIISEADTSGVITNQSGRIDLTSFGGVPENSQKWVCCRSGGWLGFTNDAGDSTVYLGHDSRGILICTATWHLPWEHFCVRKRAAGGFEIMVRHWFGLQPLGRRYDGTLLGKREIADTWWSFTKVA</sequence>
<comment type="caution">
    <text evidence="2">The sequence shown here is derived from an EMBL/GenBank/DDBJ whole genome shotgun (WGS) entry which is preliminary data.</text>
</comment>
<name>A0AAD6NGX1_DREDA</name>
<accession>A0AAD6NGX1</accession>
<reference evidence="2" key="1">
    <citation type="submission" date="2023-01" db="EMBL/GenBank/DDBJ databases">
        <title>The chitinases involved in constricting ring structure development in the nematode-trapping fungus Drechslerella dactyloides.</title>
        <authorList>
            <person name="Wang R."/>
            <person name="Zhang L."/>
            <person name="Tang P."/>
            <person name="Li S."/>
            <person name="Liang L."/>
        </authorList>
    </citation>
    <scope>NUCLEOTIDE SEQUENCE</scope>
    <source>
        <strain evidence="2">YMF1.00031</strain>
    </source>
</reference>
<evidence type="ECO:0000256" key="1">
    <source>
        <dbReference type="SAM" id="MobiDB-lite"/>
    </source>
</evidence>
<feature type="compositionally biased region" description="Acidic residues" evidence="1">
    <location>
        <begin position="9"/>
        <end position="27"/>
    </location>
</feature>